<name>A0A2R3Z3F4_9FLAO</name>
<proteinExistence type="predicted"/>
<evidence type="ECO:0000313" key="1">
    <source>
        <dbReference type="EMBL" id="AVR44796.1"/>
    </source>
</evidence>
<dbReference type="Proteomes" id="UP000241507">
    <property type="component" value="Chromosome"/>
</dbReference>
<reference evidence="2" key="1">
    <citation type="submission" date="2018-03" db="EMBL/GenBank/DDBJ databases">
        <title>Gramella fulva sp. nov., isolated from a dry surface of tidal flat.</title>
        <authorList>
            <person name="Hwang S.H."/>
            <person name="Hwang W.M."/>
            <person name="Kang K."/>
            <person name="Ahn T.-Y."/>
        </authorList>
    </citation>
    <scope>NUCLEOTIDE SEQUENCE [LARGE SCALE GENOMIC DNA]</scope>
    <source>
        <strain evidence="2">SH35</strain>
    </source>
</reference>
<protein>
    <submittedName>
        <fullName evidence="1">Uncharacterized protein</fullName>
    </submittedName>
</protein>
<keyword evidence="2" id="KW-1185">Reference proteome</keyword>
<dbReference type="EMBL" id="CP028136">
    <property type="protein sequence ID" value="AVR44796.1"/>
    <property type="molecule type" value="Genomic_DNA"/>
</dbReference>
<organism evidence="1 2">
    <name type="scientific">Christiangramia fulva</name>
    <dbReference type="NCBI Taxonomy" id="2126553"/>
    <lineage>
        <taxon>Bacteria</taxon>
        <taxon>Pseudomonadati</taxon>
        <taxon>Bacteroidota</taxon>
        <taxon>Flavobacteriia</taxon>
        <taxon>Flavobacteriales</taxon>
        <taxon>Flavobacteriaceae</taxon>
        <taxon>Christiangramia</taxon>
    </lineage>
</organism>
<gene>
    <name evidence="1" type="ORF">C7S20_05670</name>
</gene>
<accession>A0A2R3Z3F4</accession>
<sequence>MLIFLILLVPIQIIKELFSYNIKIFPGGAPTEKILTDKEKFRARMNALDMKYPAKKKTSRWEDLTPEEQNLVRINRAATAKAKANWK</sequence>
<dbReference type="AlphaFoldDB" id="A0A2R3Z3F4"/>
<dbReference type="KEGG" id="grs:C7S20_05670"/>
<evidence type="ECO:0000313" key="2">
    <source>
        <dbReference type="Proteomes" id="UP000241507"/>
    </source>
</evidence>